<dbReference type="InterPro" id="IPR011707">
    <property type="entry name" value="Cu-oxidase-like_N"/>
</dbReference>
<keyword evidence="12 13" id="KW-0439">Lignin degradation</keyword>
<comment type="cofactor">
    <cofactor evidence="13">
        <name>Cu cation</name>
        <dbReference type="ChEBI" id="CHEBI:23378"/>
    </cofactor>
    <text evidence="13">Binds 4 Cu cations per monomer.</text>
</comment>
<dbReference type="Proteomes" id="UP001289374">
    <property type="component" value="Unassembled WGS sequence"/>
</dbReference>
<dbReference type="InterPro" id="IPR034285">
    <property type="entry name" value="CuRO_2_LCC"/>
</dbReference>
<dbReference type="PANTHER" id="PTHR11709">
    <property type="entry name" value="MULTI-COPPER OXIDASE"/>
    <property type="match status" value="1"/>
</dbReference>
<dbReference type="CDD" id="cd13875">
    <property type="entry name" value="CuRO_2_LCC_plant"/>
    <property type="match status" value="1"/>
</dbReference>
<dbReference type="InterPro" id="IPR002355">
    <property type="entry name" value="Cu_oxidase_Cu_BS"/>
</dbReference>
<dbReference type="Pfam" id="PF07731">
    <property type="entry name" value="Cu-oxidase_2"/>
    <property type="match status" value="1"/>
</dbReference>
<keyword evidence="10 13" id="KW-0186">Copper</keyword>
<reference evidence="17" key="2">
    <citation type="journal article" date="2024" name="Plant">
        <title>Genomic evolution and insights into agronomic trait innovations of Sesamum species.</title>
        <authorList>
            <person name="Miao H."/>
            <person name="Wang L."/>
            <person name="Qu L."/>
            <person name="Liu H."/>
            <person name="Sun Y."/>
            <person name="Le M."/>
            <person name="Wang Q."/>
            <person name="Wei S."/>
            <person name="Zheng Y."/>
            <person name="Lin W."/>
            <person name="Duan Y."/>
            <person name="Cao H."/>
            <person name="Xiong S."/>
            <person name="Wang X."/>
            <person name="Wei L."/>
            <person name="Li C."/>
            <person name="Ma Q."/>
            <person name="Ju M."/>
            <person name="Zhao R."/>
            <person name="Li G."/>
            <person name="Mu C."/>
            <person name="Tian Q."/>
            <person name="Mei H."/>
            <person name="Zhang T."/>
            <person name="Gao T."/>
            <person name="Zhang H."/>
        </authorList>
    </citation>
    <scope>NUCLEOTIDE SEQUENCE</scope>
    <source>
        <strain evidence="17">K16</strain>
    </source>
</reference>
<dbReference type="PROSITE" id="PS00079">
    <property type="entry name" value="MULTICOPPER_OXIDASE1"/>
    <property type="match status" value="1"/>
</dbReference>
<comment type="catalytic activity">
    <reaction evidence="1 13">
        <text>4 hydroquinone + O2 = 4 benzosemiquinone + 2 H2O</text>
        <dbReference type="Rhea" id="RHEA:11276"/>
        <dbReference type="ChEBI" id="CHEBI:15377"/>
        <dbReference type="ChEBI" id="CHEBI:15379"/>
        <dbReference type="ChEBI" id="CHEBI:17594"/>
        <dbReference type="ChEBI" id="CHEBI:17977"/>
        <dbReference type="EC" id="1.10.3.2"/>
    </reaction>
</comment>
<evidence type="ECO:0000256" key="1">
    <source>
        <dbReference type="ARBA" id="ARBA00000349"/>
    </source>
</evidence>
<feature type="domain" description="Plastocyanin-like" evidence="14">
    <location>
        <begin position="146"/>
        <end position="297"/>
    </location>
</feature>
<dbReference type="InterPro" id="IPR034288">
    <property type="entry name" value="CuRO_1_LCC"/>
</dbReference>
<comment type="function">
    <text evidence="13">Lignin degradation and detoxification of lignin-derived products.</text>
</comment>
<dbReference type="NCBIfam" id="TIGR03389">
    <property type="entry name" value="laccase"/>
    <property type="match status" value="1"/>
</dbReference>
<sequence length="566" mass="63734">MLVGVRPAQAAIIRNYTFVLENKGYSRLCEKKNILTINGKFPGPTIYARRGDSVNVNVYNNADHNITIHWHGVKMPRYPWSDGPEYVTQCPIMPGTNFTQQIRLSDEEGTLWWHAHSEWSRATVHGALIILPPKKTPYPFPKPRKEVPIILGEWWKSGIQQVMEEFLANGGDPNVSDAFLINGQPGDLYNCSRRDTFKLKVDFGKTYLVRMVNAVMNNIMFFKIANHSITVVGSDGAYNVLNTSTSDYIAISPGQTMDFLFEANQPPSHYYMAARPYSSGGMSQTTTTTGIIEYRGNYTPPSSPFLPTLPAVNDTSASFTFTKQLISLVNPVDVPLNITDEFFFTLSINTRPCPNNSCNTPSGERLLASVNNITMQLPKISFLQAYYRGINGVYDTDFPDNPPFPYNYTADNIPIELWRPQNGTKATVLEYNSTVEIVFQGTNTVQGIDHPMHLHGQSFYVVGSGLGNFDKDNDPQHYNLVNPPLMQTIAVPVRGWTTVRFRANNPGVWFMHCHFERHVSWGMGMVFIVKNGKGLNASMLHHHQICHVVDHPQILKSINLKIMYVT</sequence>
<feature type="domain" description="Plastocyanin-like" evidence="15">
    <location>
        <begin position="398"/>
        <end position="532"/>
    </location>
</feature>
<evidence type="ECO:0000256" key="12">
    <source>
        <dbReference type="ARBA" id="ARBA00023185"/>
    </source>
</evidence>
<dbReference type="GO" id="GO:0005507">
    <property type="term" value="F:copper ion binding"/>
    <property type="evidence" value="ECO:0007669"/>
    <property type="project" value="InterPro"/>
</dbReference>
<dbReference type="InterPro" id="IPR008972">
    <property type="entry name" value="Cupredoxin"/>
</dbReference>
<dbReference type="EMBL" id="JACGWL010000012">
    <property type="protein sequence ID" value="KAK4390080.1"/>
    <property type="molecule type" value="Genomic_DNA"/>
</dbReference>
<gene>
    <name evidence="17" type="ORF">Sango_2071300</name>
</gene>
<evidence type="ECO:0000256" key="5">
    <source>
        <dbReference type="ARBA" id="ARBA00022523"/>
    </source>
</evidence>
<proteinExistence type="inferred from homology"/>
<dbReference type="CDD" id="cd13897">
    <property type="entry name" value="CuRO_3_LCC_plant"/>
    <property type="match status" value="1"/>
</dbReference>
<dbReference type="InterPro" id="IPR034289">
    <property type="entry name" value="CuRO_3_LCC"/>
</dbReference>
<dbReference type="GO" id="GO:0048046">
    <property type="term" value="C:apoplast"/>
    <property type="evidence" value="ECO:0007669"/>
    <property type="project" value="UniProtKB-SubCell"/>
</dbReference>
<evidence type="ECO:0000256" key="6">
    <source>
        <dbReference type="ARBA" id="ARBA00022525"/>
    </source>
</evidence>
<evidence type="ECO:0000256" key="8">
    <source>
        <dbReference type="ARBA" id="ARBA00022737"/>
    </source>
</evidence>
<evidence type="ECO:0000256" key="9">
    <source>
        <dbReference type="ARBA" id="ARBA00023002"/>
    </source>
</evidence>
<keyword evidence="5 13" id="KW-0052">Apoplast</keyword>
<evidence type="ECO:0000259" key="14">
    <source>
        <dbReference type="Pfam" id="PF00394"/>
    </source>
</evidence>
<dbReference type="PANTHER" id="PTHR11709:SF443">
    <property type="entry name" value="LACCASE-15"/>
    <property type="match status" value="1"/>
</dbReference>
<dbReference type="InterPro" id="IPR011706">
    <property type="entry name" value="Cu-oxidase_C"/>
</dbReference>
<keyword evidence="6 13" id="KW-0964">Secreted</keyword>
<evidence type="ECO:0000313" key="17">
    <source>
        <dbReference type="EMBL" id="KAK4390080.1"/>
    </source>
</evidence>
<comment type="subcellular location">
    <subcellularLocation>
        <location evidence="2 13">Secreted</location>
        <location evidence="2 13">Extracellular space</location>
        <location evidence="2 13">Apoplast</location>
    </subcellularLocation>
</comment>
<evidence type="ECO:0000256" key="13">
    <source>
        <dbReference type="RuleBase" id="RU361119"/>
    </source>
</evidence>
<comment type="caution">
    <text evidence="17">The sequence shown here is derived from an EMBL/GenBank/DDBJ whole genome shotgun (WGS) entry which is preliminary data.</text>
</comment>
<dbReference type="CDD" id="cd13849">
    <property type="entry name" value="CuRO_1_LCC_plant"/>
    <property type="match status" value="1"/>
</dbReference>
<evidence type="ECO:0000256" key="10">
    <source>
        <dbReference type="ARBA" id="ARBA00023008"/>
    </source>
</evidence>
<organism evidence="17 18">
    <name type="scientific">Sesamum angolense</name>
    <dbReference type="NCBI Taxonomy" id="2727404"/>
    <lineage>
        <taxon>Eukaryota</taxon>
        <taxon>Viridiplantae</taxon>
        <taxon>Streptophyta</taxon>
        <taxon>Embryophyta</taxon>
        <taxon>Tracheophyta</taxon>
        <taxon>Spermatophyta</taxon>
        <taxon>Magnoliopsida</taxon>
        <taxon>eudicotyledons</taxon>
        <taxon>Gunneridae</taxon>
        <taxon>Pentapetalae</taxon>
        <taxon>asterids</taxon>
        <taxon>lamiids</taxon>
        <taxon>Lamiales</taxon>
        <taxon>Pedaliaceae</taxon>
        <taxon>Sesamum</taxon>
    </lineage>
</organism>
<dbReference type="InterPro" id="IPR001117">
    <property type="entry name" value="Cu-oxidase_2nd"/>
</dbReference>
<evidence type="ECO:0000256" key="2">
    <source>
        <dbReference type="ARBA" id="ARBA00004271"/>
    </source>
</evidence>
<reference evidence="17" key="1">
    <citation type="submission" date="2020-06" db="EMBL/GenBank/DDBJ databases">
        <authorList>
            <person name="Li T."/>
            <person name="Hu X."/>
            <person name="Zhang T."/>
            <person name="Song X."/>
            <person name="Zhang H."/>
            <person name="Dai N."/>
            <person name="Sheng W."/>
            <person name="Hou X."/>
            <person name="Wei L."/>
        </authorList>
    </citation>
    <scope>NUCLEOTIDE SEQUENCE</scope>
    <source>
        <strain evidence="17">K16</strain>
        <tissue evidence="17">Leaf</tissue>
    </source>
</reference>
<protein>
    <recommendedName>
        <fullName evidence="4 13">Laccase</fullName>
        <ecNumber evidence="4 13">1.10.3.2</ecNumber>
    </recommendedName>
    <alternativeName>
        <fullName evidence="13">Benzenediol:oxygen oxidoreductase</fullName>
    </alternativeName>
    <alternativeName>
        <fullName evidence="13">Diphenol oxidase</fullName>
    </alternativeName>
    <alternativeName>
        <fullName evidence="13">Urishiol oxidase</fullName>
    </alternativeName>
</protein>
<keyword evidence="9 13" id="KW-0560">Oxidoreductase</keyword>
<comment type="similarity">
    <text evidence="3 13">Belongs to the multicopper oxidase family.</text>
</comment>
<feature type="domain" description="Plastocyanin-like" evidence="16">
    <location>
        <begin position="23"/>
        <end position="134"/>
    </location>
</feature>
<dbReference type="InterPro" id="IPR033138">
    <property type="entry name" value="Cu_oxidase_CS"/>
</dbReference>
<dbReference type="Pfam" id="PF00394">
    <property type="entry name" value="Cu-oxidase"/>
    <property type="match status" value="1"/>
</dbReference>
<keyword evidence="18" id="KW-1185">Reference proteome</keyword>
<keyword evidence="7 13" id="KW-0479">Metal-binding</keyword>
<dbReference type="Gene3D" id="2.60.40.420">
    <property type="entry name" value="Cupredoxins - blue copper proteins"/>
    <property type="match status" value="3"/>
</dbReference>
<evidence type="ECO:0000256" key="4">
    <source>
        <dbReference type="ARBA" id="ARBA00012297"/>
    </source>
</evidence>
<dbReference type="InterPro" id="IPR045087">
    <property type="entry name" value="Cu-oxidase_fam"/>
</dbReference>
<dbReference type="InterPro" id="IPR017761">
    <property type="entry name" value="Laccase"/>
</dbReference>
<evidence type="ECO:0000259" key="16">
    <source>
        <dbReference type="Pfam" id="PF07732"/>
    </source>
</evidence>
<dbReference type="Pfam" id="PF07732">
    <property type="entry name" value="Cu-oxidase_3"/>
    <property type="match status" value="1"/>
</dbReference>
<dbReference type="EC" id="1.10.3.2" evidence="4 13"/>
<dbReference type="PROSITE" id="PS00080">
    <property type="entry name" value="MULTICOPPER_OXIDASE2"/>
    <property type="match status" value="1"/>
</dbReference>
<dbReference type="AlphaFoldDB" id="A0AAE2BLT8"/>
<evidence type="ECO:0000256" key="7">
    <source>
        <dbReference type="ARBA" id="ARBA00022723"/>
    </source>
</evidence>
<keyword evidence="8 13" id="KW-0677">Repeat</keyword>
<evidence type="ECO:0000259" key="15">
    <source>
        <dbReference type="Pfam" id="PF07731"/>
    </source>
</evidence>
<accession>A0AAE2BLT8</accession>
<keyword evidence="11" id="KW-0325">Glycoprotein</keyword>
<evidence type="ECO:0000256" key="11">
    <source>
        <dbReference type="ARBA" id="ARBA00023180"/>
    </source>
</evidence>
<dbReference type="GO" id="GO:0046274">
    <property type="term" value="P:lignin catabolic process"/>
    <property type="evidence" value="ECO:0007669"/>
    <property type="project" value="UniProtKB-KW"/>
</dbReference>
<evidence type="ECO:0000313" key="18">
    <source>
        <dbReference type="Proteomes" id="UP001289374"/>
    </source>
</evidence>
<dbReference type="GO" id="GO:0052716">
    <property type="term" value="F:hydroquinone:oxygen oxidoreductase activity"/>
    <property type="evidence" value="ECO:0007669"/>
    <property type="project" value="UniProtKB-EC"/>
</dbReference>
<evidence type="ECO:0000256" key="3">
    <source>
        <dbReference type="ARBA" id="ARBA00010609"/>
    </source>
</evidence>
<name>A0AAE2BLT8_9LAMI</name>
<dbReference type="SUPFAM" id="SSF49503">
    <property type="entry name" value="Cupredoxins"/>
    <property type="match status" value="3"/>
</dbReference>